<accession>A0ABS7TMJ2</accession>
<dbReference type="Gene3D" id="1.25.40.10">
    <property type="entry name" value="Tetratricopeptide repeat domain"/>
    <property type="match status" value="1"/>
</dbReference>
<feature type="compositionally biased region" description="Basic and acidic residues" evidence="1">
    <location>
        <begin position="398"/>
        <end position="419"/>
    </location>
</feature>
<evidence type="ECO:0000256" key="1">
    <source>
        <dbReference type="SAM" id="MobiDB-lite"/>
    </source>
</evidence>
<feature type="region of interest" description="Disordered" evidence="1">
    <location>
        <begin position="398"/>
        <end position="425"/>
    </location>
</feature>
<reference evidence="2" key="1">
    <citation type="submission" date="2021-08" db="EMBL/GenBank/DDBJ databases">
        <authorList>
            <person name="Stevens D.C."/>
        </authorList>
    </citation>
    <scope>NUCLEOTIDE SEQUENCE</scope>
    <source>
        <strain evidence="2">DSM 53165</strain>
    </source>
</reference>
<gene>
    <name evidence="2" type="ORF">K7C98_09050</name>
</gene>
<name>A0ABS7TMJ2_9BACT</name>
<dbReference type="Proteomes" id="UP001139031">
    <property type="component" value="Unassembled WGS sequence"/>
</dbReference>
<protein>
    <recommendedName>
        <fullName evidence="4">Tetratricopeptide repeat protein</fullName>
    </recommendedName>
</protein>
<dbReference type="EMBL" id="JAIRAU010000005">
    <property type="protein sequence ID" value="MBZ5709405.1"/>
    <property type="molecule type" value="Genomic_DNA"/>
</dbReference>
<sequence length="425" mass="47024">MTEAMEEFVRQDDYRAMVLSADDDDLLYPLKALDGLDRDSEHAIYLTFAHEFRASQSWVDEVVRGLLGQIEAAAAMQADKRVRVERGDEHLEADRVYALDPWRRPPPAVTDSRRDPVARFHALLTHVDALVPAGDYRVVWSLMPLKLLDPGAYTDFVVRLLQPELAPRHRLFIRDNRVAPVLVPRLEQLKVKAVLAMDLDFSPERMHDDLVASVADRSKPPQQRILGLFQLAAVDLAYKRYADALAKYAAVYEYFEGKEQPGMQALCLSGAGEVADAQGDHHAALARHRQALALVAPTGVLPLMLNPMLGAGRSALRIGDYAEAEVYLGNAAELARKGLNHTACCDALHDKGRAQLGGGKPTEAVASWRQAATLAATFEYHDGQRKSLTALIEQHERAGRQADAAKARHDLTQVGRRAEPTSPSR</sequence>
<evidence type="ECO:0008006" key="4">
    <source>
        <dbReference type="Google" id="ProtNLM"/>
    </source>
</evidence>
<dbReference type="SUPFAM" id="SSF48452">
    <property type="entry name" value="TPR-like"/>
    <property type="match status" value="1"/>
</dbReference>
<evidence type="ECO:0000313" key="2">
    <source>
        <dbReference type="EMBL" id="MBZ5709405.1"/>
    </source>
</evidence>
<dbReference type="RefSeq" id="WP_224191175.1">
    <property type="nucleotide sequence ID" value="NZ_JAIRAU010000005.1"/>
</dbReference>
<proteinExistence type="predicted"/>
<evidence type="ECO:0000313" key="3">
    <source>
        <dbReference type="Proteomes" id="UP001139031"/>
    </source>
</evidence>
<comment type="caution">
    <text evidence="2">The sequence shown here is derived from an EMBL/GenBank/DDBJ whole genome shotgun (WGS) entry which is preliminary data.</text>
</comment>
<keyword evidence="3" id="KW-1185">Reference proteome</keyword>
<dbReference type="InterPro" id="IPR011990">
    <property type="entry name" value="TPR-like_helical_dom_sf"/>
</dbReference>
<organism evidence="2 3">
    <name type="scientific">Nannocystis pusilla</name>
    <dbReference type="NCBI Taxonomy" id="889268"/>
    <lineage>
        <taxon>Bacteria</taxon>
        <taxon>Pseudomonadati</taxon>
        <taxon>Myxococcota</taxon>
        <taxon>Polyangia</taxon>
        <taxon>Nannocystales</taxon>
        <taxon>Nannocystaceae</taxon>
        <taxon>Nannocystis</taxon>
    </lineage>
</organism>